<keyword evidence="3" id="KW-0808">Transferase</keyword>
<sequence>MPYAGDTWARVEPRLRGYAGEWIERSQASCRAHHDGRLSTTLFDRATACLAEGRDSLDALLEVLEGADAGAVEGAIDAVAKLPRLSACVDEARLSAALPEPIDPQARATMARERERVARARVLYTTGRHAEAQTLIAAALEQAEALSEAGETVLLAEVELARGTLAQESWSAEEADAGLSRALELALAVGHTEVATEAAARRLHVRGTMQFRLDEALVDASYGGALLERSGGQTPLAWLYLNNAGTLLDTRGSDDEARALYGRALAAIADEGDSIEAVFTRSNLAQLEAEHHRFDEAIASQRRALAEVERLYGSEHPMRATLLYILANTLSNAGSVDEATRVVGEALRVEEAVRGEDNPVLNPELTLSAKLANRRRRYAEAEAFGRRALTNEATKNFFSVGLRHAHGDALIGLGRVDEGLTSHREAVEIAREVFADQVSRQAWANQGLAVALLEASEQVSGAGDSGALVDEARARAREALDLREANPESSAVELAAALACLARVELARGDREAAASLLARARETLSGAVPDSSPLFAQLWLMTAELAELEGDGPAARRAYGDAVVTLRARRDEDDPDLARARFGLARARAAVEGGSAGAEEAHAALAVYEALGPAYAAEGAELRRWMGEKNFERRDPFAQRPD</sequence>
<keyword evidence="4" id="KW-1185">Reference proteome</keyword>
<dbReference type="Pfam" id="PF13424">
    <property type="entry name" value="TPR_12"/>
    <property type="match status" value="1"/>
</dbReference>
<protein>
    <submittedName>
        <fullName evidence="3">Serine/threonine kinase family protein</fullName>
    </submittedName>
</protein>
<proteinExistence type="predicted"/>
<evidence type="ECO:0000313" key="4">
    <source>
        <dbReference type="Proteomes" id="UP000005801"/>
    </source>
</evidence>
<keyword evidence="2" id="KW-0802">TPR repeat</keyword>
<evidence type="ECO:0000313" key="3">
    <source>
        <dbReference type="EMBL" id="EDM75461.1"/>
    </source>
</evidence>
<dbReference type="PANTHER" id="PTHR45641">
    <property type="entry name" value="TETRATRICOPEPTIDE REPEAT PROTEIN (AFU_ORTHOLOGUE AFUA_6G03870)"/>
    <property type="match status" value="1"/>
</dbReference>
<dbReference type="Gene3D" id="1.25.40.10">
    <property type="entry name" value="Tetratricopeptide repeat domain"/>
    <property type="match status" value="2"/>
</dbReference>
<accession>A6GFC0</accession>
<dbReference type="eggNOG" id="COG0515">
    <property type="taxonomic scope" value="Bacteria"/>
</dbReference>
<reference evidence="3 4" key="1">
    <citation type="submission" date="2007-06" db="EMBL/GenBank/DDBJ databases">
        <authorList>
            <person name="Shimkets L."/>
            <person name="Ferriera S."/>
            <person name="Johnson J."/>
            <person name="Kravitz S."/>
            <person name="Beeson K."/>
            <person name="Sutton G."/>
            <person name="Rogers Y.-H."/>
            <person name="Friedman R."/>
            <person name="Frazier M."/>
            <person name="Venter J.C."/>
        </authorList>
    </citation>
    <scope>NUCLEOTIDE SEQUENCE [LARGE SCALE GENOMIC DNA]</scope>
    <source>
        <strain evidence="3 4">SIR-1</strain>
    </source>
</reference>
<evidence type="ECO:0000256" key="2">
    <source>
        <dbReference type="ARBA" id="ARBA00022803"/>
    </source>
</evidence>
<dbReference type="AlphaFoldDB" id="A6GFC0"/>
<dbReference type="STRING" id="391625.PPSIR1_14635"/>
<keyword evidence="1" id="KW-0677">Repeat</keyword>
<keyword evidence="3" id="KW-0418">Kinase</keyword>
<dbReference type="Proteomes" id="UP000005801">
    <property type="component" value="Unassembled WGS sequence"/>
</dbReference>
<comment type="caution">
    <text evidence="3">The sequence shown here is derived from an EMBL/GenBank/DDBJ whole genome shotgun (WGS) entry which is preliminary data.</text>
</comment>
<organism evidence="3 4">
    <name type="scientific">Plesiocystis pacifica SIR-1</name>
    <dbReference type="NCBI Taxonomy" id="391625"/>
    <lineage>
        <taxon>Bacteria</taxon>
        <taxon>Pseudomonadati</taxon>
        <taxon>Myxococcota</taxon>
        <taxon>Polyangia</taxon>
        <taxon>Nannocystales</taxon>
        <taxon>Nannocystaceae</taxon>
        <taxon>Plesiocystis</taxon>
    </lineage>
</organism>
<gene>
    <name evidence="3" type="ORF">PPSIR1_14635</name>
</gene>
<dbReference type="InterPro" id="IPR011990">
    <property type="entry name" value="TPR-like_helical_dom_sf"/>
</dbReference>
<name>A6GFC0_9BACT</name>
<dbReference type="GO" id="GO:0016301">
    <property type="term" value="F:kinase activity"/>
    <property type="evidence" value="ECO:0007669"/>
    <property type="project" value="UniProtKB-KW"/>
</dbReference>
<evidence type="ECO:0000256" key="1">
    <source>
        <dbReference type="ARBA" id="ARBA00022737"/>
    </source>
</evidence>
<dbReference type="EMBL" id="ABCS01000091">
    <property type="protein sequence ID" value="EDM75461.1"/>
    <property type="molecule type" value="Genomic_DNA"/>
</dbReference>
<dbReference type="PANTHER" id="PTHR45641:SF19">
    <property type="entry name" value="NEPHROCYSTIN-3"/>
    <property type="match status" value="1"/>
</dbReference>
<dbReference type="SUPFAM" id="SSF48452">
    <property type="entry name" value="TPR-like"/>
    <property type="match status" value="3"/>
</dbReference>